<name>Q4RNT6_TETNG</name>
<evidence type="ECO:0000313" key="2">
    <source>
        <dbReference type="EMBL" id="CAG09946.1"/>
    </source>
</evidence>
<organism evidence="2">
    <name type="scientific">Tetraodon nigroviridis</name>
    <name type="common">Spotted green pufferfish</name>
    <name type="synonym">Chelonodon nigroviridis</name>
    <dbReference type="NCBI Taxonomy" id="99883"/>
    <lineage>
        <taxon>Eukaryota</taxon>
        <taxon>Metazoa</taxon>
        <taxon>Chordata</taxon>
        <taxon>Craniata</taxon>
        <taxon>Vertebrata</taxon>
        <taxon>Euteleostomi</taxon>
        <taxon>Actinopterygii</taxon>
        <taxon>Neopterygii</taxon>
        <taxon>Teleostei</taxon>
        <taxon>Neoteleostei</taxon>
        <taxon>Acanthomorphata</taxon>
        <taxon>Eupercaria</taxon>
        <taxon>Tetraodontiformes</taxon>
        <taxon>Tetradontoidea</taxon>
        <taxon>Tetraodontidae</taxon>
        <taxon>Tetraodon</taxon>
    </lineage>
</organism>
<proteinExistence type="predicted"/>
<reference evidence="2" key="2">
    <citation type="submission" date="2004-02" db="EMBL/GenBank/DDBJ databases">
        <authorList>
            <consortium name="Genoscope"/>
            <consortium name="Whitehead Institute Centre for Genome Research"/>
        </authorList>
    </citation>
    <scope>NUCLEOTIDE SEQUENCE</scope>
</reference>
<accession>Q4RNT6</accession>
<reference evidence="2" key="1">
    <citation type="journal article" date="2004" name="Nature">
        <title>Genome duplication in the teleost fish Tetraodon nigroviridis reveals the early vertebrate proto-karyotype.</title>
        <authorList>
            <person name="Jaillon O."/>
            <person name="Aury J.-M."/>
            <person name="Brunet F."/>
            <person name="Petit J.-L."/>
            <person name="Stange-Thomann N."/>
            <person name="Mauceli E."/>
            <person name="Bouneau L."/>
            <person name="Fischer C."/>
            <person name="Ozouf-Costaz C."/>
            <person name="Bernot A."/>
            <person name="Nicaud S."/>
            <person name="Jaffe D."/>
            <person name="Fisher S."/>
            <person name="Lutfalla G."/>
            <person name="Dossat C."/>
            <person name="Segurens B."/>
            <person name="Dasilva C."/>
            <person name="Salanoubat M."/>
            <person name="Levy M."/>
            <person name="Boudet N."/>
            <person name="Castellano S."/>
            <person name="Anthouard V."/>
            <person name="Jubin C."/>
            <person name="Castelli V."/>
            <person name="Katinka M."/>
            <person name="Vacherie B."/>
            <person name="Biemont C."/>
            <person name="Skalli Z."/>
            <person name="Cattolico L."/>
            <person name="Poulain J."/>
            <person name="De Berardinis V."/>
            <person name="Cruaud C."/>
            <person name="Duprat S."/>
            <person name="Brottier P."/>
            <person name="Coutanceau J.-P."/>
            <person name="Gouzy J."/>
            <person name="Parra G."/>
            <person name="Lardier G."/>
            <person name="Chapple C."/>
            <person name="McKernan K.J."/>
            <person name="McEwan P."/>
            <person name="Bosak S."/>
            <person name="Kellis M."/>
            <person name="Volff J.-N."/>
            <person name="Guigo R."/>
            <person name="Zody M.C."/>
            <person name="Mesirov J."/>
            <person name="Lindblad-Toh K."/>
            <person name="Birren B."/>
            <person name="Nusbaum C."/>
            <person name="Kahn D."/>
            <person name="Robinson-Rechavi M."/>
            <person name="Laudet V."/>
            <person name="Schachter V."/>
            <person name="Quetier F."/>
            <person name="Saurin W."/>
            <person name="Scarpelli C."/>
            <person name="Wincker P."/>
            <person name="Lander E.S."/>
            <person name="Weissenbach J."/>
            <person name="Roest Crollius H."/>
        </authorList>
    </citation>
    <scope>NUCLEOTIDE SEQUENCE [LARGE SCALE GENOMIC DNA]</scope>
</reference>
<gene>
    <name evidence="2" type="ORF">GSTENG00031418001</name>
</gene>
<sequence>MPHASGASTDTENQQRHHNSPAHHQKQTSGDPSSCQGADAEKDEDSRRTFPGQHASFRILEVFQSIHGIVPLT</sequence>
<feature type="compositionally biased region" description="Polar residues" evidence="1">
    <location>
        <begin position="27"/>
        <end position="36"/>
    </location>
</feature>
<feature type="region of interest" description="Disordered" evidence="1">
    <location>
        <begin position="1"/>
        <end position="52"/>
    </location>
</feature>
<feature type="compositionally biased region" description="Basic residues" evidence="1">
    <location>
        <begin position="16"/>
        <end position="26"/>
    </location>
</feature>
<dbReference type="EMBL" id="CAAE01015010">
    <property type="protein sequence ID" value="CAG09946.1"/>
    <property type="molecule type" value="Genomic_DNA"/>
</dbReference>
<comment type="caution">
    <text evidence="2">The sequence shown here is derived from an EMBL/GenBank/DDBJ whole genome shotgun (WGS) entry which is preliminary data.</text>
</comment>
<protein>
    <submittedName>
        <fullName evidence="2">(spotted green pufferfish) hypothetical protein</fullName>
    </submittedName>
</protein>
<dbReference type="AlphaFoldDB" id="Q4RNT6"/>
<evidence type="ECO:0000256" key="1">
    <source>
        <dbReference type="SAM" id="MobiDB-lite"/>
    </source>
</evidence>
<dbReference type="KEGG" id="tng:GSTEN00031418G001"/>
<feature type="compositionally biased region" description="Polar residues" evidence="1">
    <location>
        <begin position="1"/>
        <end position="12"/>
    </location>
</feature>